<keyword evidence="3" id="KW-0804">Transcription</keyword>
<dbReference type="PRINTS" id="PR00038">
    <property type="entry name" value="HTHLUXR"/>
</dbReference>
<dbReference type="InterPro" id="IPR016032">
    <property type="entry name" value="Sig_transdc_resp-reg_C-effctor"/>
</dbReference>
<dbReference type="Proteomes" id="UP000292881">
    <property type="component" value="Unassembled WGS sequence"/>
</dbReference>
<feature type="compositionally biased region" description="Low complexity" evidence="4">
    <location>
        <begin position="800"/>
        <end position="810"/>
    </location>
</feature>
<protein>
    <recommendedName>
        <fullName evidence="5">HTH luxR-type domain-containing protein</fullName>
    </recommendedName>
</protein>
<dbReference type="CDD" id="cd06170">
    <property type="entry name" value="LuxR_C_like"/>
    <property type="match status" value="1"/>
</dbReference>
<keyword evidence="2" id="KW-0238">DNA-binding</keyword>
<accession>A0A4Q2JTZ1</accession>
<keyword evidence="1" id="KW-0805">Transcription regulation</keyword>
<evidence type="ECO:0000256" key="1">
    <source>
        <dbReference type="ARBA" id="ARBA00023015"/>
    </source>
</evidence>
<dbReference type="RefSeq" id="WP_129233800.1">
    <property type="nucleotide sequence ID" value="NZ_SDPL01000058.1"/>
</dbReference>
<dbReference type="InterPro" id="IPR027417">
    <property type="entry name" value="P-loop_NTPase"/>
</dbReference>
<reference evidence="6 7" key="1">
    <citation type="submission" date="2019-01" db="EMBL/GenBank/DDBJ databases">
        <authorList>
            <person name="Li J."/>
        </authorList>
    </citation>
    <scope>NUCLEOTIDE SEQUENCE [LARGE SCALE GENOMIC DNA]</scope>
    <source>
        <strain evidence="6 7">CGMCC 4.7180</strain>
    </source>
</reference>
<dbReference type="Pfam" id="PF25873">
    <property type="entry name" value="WHD_MalT"/>
    <property type="match status" value="1"/>
</dbReference>
<evidence type="ECO:0000256" key="2">
    <source>
        <dbReference type="ARBA" id="ARBA00023125"/>
    </source>
</evidence>
<evidence type="ECO:0000256" key="3">
    <source>
        <dbReference type="ARBA" id="ARBA00023163"/>
    </source>
</evidence>
<dbReference type="Gene3D" id="1.10.10.10">
    <property type="entry name" value="Winged helix-like DNA-binding domain superfamily/Winged helix DNA-binding domain"/>
    <property type="match status" value="1"/>
</dbReference>
<dbReference type="GO" id="GO:0003677">
    <property type="term" value="F:DNA binding"/>
    <property type="evidence" value="ECO:0007669"/>
    <property type="project" value="UniProtKB-KW"/>
</dbReference>
<evidence type="ECO:0000313" key="6">
    <source>
        <dbReference type="EMBL" id="RXZ49820.1"/>
    </source>
</evidence>
<sequence>MLEPPPSEVLVDRPALRARLDGALAAPLTLLVAPAGAGKSVLLDQWRARHDEIVTLRIDVDADDDDPVRFSRRLLAAVAAVRPGAAGLEPLTALGAGGIGEPLLDGLAAELGSFPETVIVLDDLHHLADPRLFADLGRLIALLPSNVHVVLSTRVDPPIAWSSLRLRNRMLELRQADLALDRSEAAELVQRVARRELPGPTLDPVIDRAEGWAAGLQLAGLAFRFTGGVEASDSLVAGIAGSDRLIADYLTEEVLVAVPDRDRHLLLRMASLDTMTADLLDHVLERTDGQQLLERFEDESLFLVALDPHRARFRFHHLFREFLRYRSRSEDPEAQRTLLVRAAEFHLGRDEVSPAVEYLLRARDWGRALDAIMTRGSEVFETGAMRTVVRWITTVPEPEWAGRLDVVLELGILVGMLGESGRAGGLLGRVATDPRATVGHRIAAEAWRSALAQWNPRPEEGIRAADRALALIAAHPGAPHPDVMRLTSPDLMTTLAIGSRGRAEFIAGDEDAAGSSFALALESDGIAYPPFRVGALGSSALLRIWQGRAGAAELLASEALDTAATAELLAHPVIADAYLARALTAAERGMPGAAAAHLRDGLLRAEANHRSQLVWVGRYVGGLVAATEGRYDHALDQVDLSRGGDLSAPGPAILDRLHGLRLSVLRRTGRAELALRRLVGTGPLGPAAAFETVAAALELRDRAAARRLIGETPSSAHDSPLDGIRRSLLLGWLAELDGSHEQAIGHVDAALDRAEPEDLVAVFLECGPVVLDLVGERAIDRGGVAARVATLRSDGRVGTAASDAPPASDPNAGLADPLTSRELEILALLPDHSTNAELARRCFVSVNTLKTHTAHIYRKLGVSGRSAAIARARELGLLDSVSRPDPVRA</sequence>
<dbReference type="PROSITE" id="PS50043">
    <property type="entry name" value="HTH_LUXR_2"/>
    <property type="match status" value="1"/>
</dbReference>
<gene>
    <name evidence="6" type="ORF">ESO86_05145</name>
</gene>
<dbReference type="OrthoDB" id="134985at2"/>
<organism evidence="6 7">
    <name type="scientific">Agromyces binzhouensis</name>
    <dbReference type="NCBI Taxonomy" id="1817495"/>
    <lineage>
        <taxon>Bacteria</taxon>
        <taxon>Bacillati</taxon>
        <taxon>Actinomycetota</taxon>
        <taxon>Actinomycetes</taxon>
        <taxon>Micrococcales</taxon>
        <taxon>Microbacteriaceae</taxon>
        <taxon>Agromyces</taxon>
    </lineage>
</organism>
<feature type="domain" description="HTH luxR-type" evidence="5">
    <location>
        <begin position="811"/>
        <end position="876"/>
    </location>
</feature>
<evidence type="ECO:0000313" key="7">
    <source>
        <dbReference type="Proteomes" id="UP000292881"/>
    </source>
</evidence>
<evidence type="ECO:0000259" key="5">
    <source>
        <dbReference type="PROSITE" id="PS50043"/>
    </source>
</evidence>
<dbReference type="InterPro" id="IPR036388">
    <property type="entry name" value="WH-like_DNA-bd_sf"/>
</dbReference>
<comment type="caution">
    <text evidence="6">The sequence shown here is derived from an EMBL/GenBank/DDBJ whole genome shotgun (WGS) entry which is preliminary data.</text>
</comment>
<dbReference type="AlphaFoldDB" id="A0A4Q2JTZ1"/>
<keyword evidence="7" id="KW-1185">Reference proteome</keyword>
<dbReference type="Pfam" id="PF00196">
    <property type="entry name" value="GerE"/>
    <property type="match status" value="1"/>
</dbReference>
<dbReference type="EMBL" id="SDPL01000058">
    <property type="protein sequence ID" value="RXZ49820.1"/>
    <property type="molecule type" value="Genomic_DNA"/>
</dbReference>
<dbReference type="GO" id="GO:0006355">
    <property type="term" value="P:regulation of DNA-templated transcription"/>
    <property type="evidence" value="ECO:0007669"/>
    <property type="project" value="InterPro"/>
</dbReference>
<dbReference type="Gene3D" id="1.25.40.10">
    <property type="entry name" value="Tetratricopeptide repeat domain"/>
    <property type="match status" value="1"/>
</dbReference>
<feature type="region of interest" description="Disordered" evidence="4">
    <location>
        <begin position="795"/>
        <end position="815"/>
    </location>
</feature>
<dbReference type="InterPro" id="IPR059106">
    <property type="entry name" value="WHD_MalT"/>
</dbReference>
<dbReference type="SUPFAM" id="SSF46894">
    <property type="entry name" value="C-terminal effector domain of the bipartite response regulators"/>
    <property type="match status" value="1"/>
</dbReference>
<dbReference type="PANTHER" id="PTHR44688:SF16">
    <property type="entry name" value="DNA-BINDING TRANSCRIPTIONAL ACTIVATOR DEVR_DOSR"/>
    <property type="match status" value="1"/>
</dbReference>
<dbReference type="PANTHER" id="PTHR44688">
    <property type="entry name" value="DNA-BINDING TRANSCRIPTIONAL ACTIVATOR DEVR_DOSR"/>
    <property type="match status" value="1"/>
</dbReference>
<dbReference type="InterPro" id="IPR000792">
    <property type="entry name" value="Tscrpt_reg_LuxR_C"/>
</dbReference>
<dbReference type="InterPro" id="IPR011990">
    <property type="entry name" value="TPR-like_helical_dom_sf"/>
</dbReference>
<name>A0A4Q2JTZ1_9MICO</name>
<evidence type="ECO:0000256" key="4">
    <source>
        <dbReference type="SAM" id="MobiDB-lite"/>
    </source>
</evidence>
<dbReference type="SUPFAM" id="SSF52540">
    <property type="entry name" value="P-loop containing nucleoside triphosphate hydrolases"/>
    <property type="match status" value="1"/>
</dbReference>
<proteinExistence type="predicted"/>
<dbReference type="SMART" id="SM00421">
    <property type="entry name" value="HTH_LUXR"/>
    <property type="match status" value="1"/>
</dbReference>